<dbReference type="InterPro" id="IPR004045">
    <property type="entry name" value="Glutathione_S-Trfase_N"/>
</dbReference>
<dbReference type="CDD" id="cd03046">
    <property type="entry name" value="GST_N_GTT1_like"/>
    <property type="match status" value="1"/>
</dbReference>
<keyword evidence="7" id="KW-1185">Reference proteome</keyword>
<accession>A0AAF0IRB8</accession>
<dbReference type="GO" id="GO:0004602">
    <property type="term" value="F:glutathione peroxidase activity"/>
    <property type="evidence" value="ECO:0007669"/>
    <property type="project" value="UniProtKB-ARBA"/>
</dbReference>
<comment type="similarity">
    <text evidence="1">Belongs to the GST superfamily.</text>
</comment>
<dbReference type="EC" id="2.5.1.18" evidence="2"/>
<dbReference type="FunFam" id="3.40.30.10:FF:000156">
    <property type="entry name" value="Glutathione S-transferase 1"/>
    <property type="match status" value="1"/>
</dbReference>
<evidence type="ECO:0000256" key="3">
    <source>
        <dbReference type="ARBA" id="ARBA00022679"/>
    </source>
</evidence>
<protein>
    <recommendedName>
        <fullName evidence="2">glutathione transferase</fullName>
        <ecNumber evidence="2">2.5.1.18</ecNumber>
    </recommendedName>
</protein>
<dbReference type="SFLD" id="SFLDG00358">
    <property type="entry name" value="Main_(cytGST)"/>
    <property type="match status" value="1"/>
</dbReference>
<dbReference type="SFLD" id="SFLDS00019">
    <property type="entry name" value="Glutathione_Transferase_(cytos"/>
    <property type="match status" value="1"/>
</dbReference>
<reference evidence="6" key="1">
    <citation type="submission" date="2023-03" db="EMBL/GenBank/DDBJ databases">
        <title>Mating type loci evolution in Malassezia.</title>
        <authorList>
            <person name="Coelho M.A."/>
        </authorList>
    </citation>
    <scope>NUCLEOTIDE SEQUENCE</scope>
    <source>
        <strain evidence="6">CBS 7876</strain>
    </source>
</reference>
<evidence type="ECO:0000256" key="2">
    <source>
        <dbReference type="ARBA" id="ARBA00012452"/>
    </source>
</evidence>
<dbReference type="SUPFAM" id="SSF52833">
    <property type="entry name" value="Thioredoxin-like"/>
    <property type="match status" value="1"/>
</dbReference>
<dbReference type="SUPFAM" id="SSF47616">
    <property type="entry name" value="GST C-terminal domain-like"/>
    <property type="match status" value="1"/>
</dbReference>
<dbReference type="GO" id="GO:0005737">
    <property type="term" value="C:cytoplasm"/>
    <property type="evidence" value="ECO:0007669"/>
    <property type="project" value="UniProtKB-ARBA"/>
</dbReference>
<dbReference type="EMBL" id="CP119935">
    <property type="protein sequence ID" value="WFD02405.1"/>
    <property type="molecule type" value="Genomic_DNA"/>
</dbReference>
<comment type="catalytic activity">
    <reaction evidence="4">
        <text>RX + glutathione = an S-substituted glutathione + a halide anion + H(+)</text>
        <dbReference type="Rhea" id="RHEA:16437"/>
        <dbReference type="ChEBI" id="CHEBI:15378"/>
        <dbReference type="ChEBI" id="CHEBI:16042"/>
        <dbReference type="ChEBI" id="CHEBI:17792"/>
        <dbReference type="ChEBI" id="CHEBI:57925"/>
        <dbReference type="ChEBI" id="CHEBI:90779"/>
        <dbReference type="EC" id="2.5.1.18"/>
    </reaction>
</comment>
<gene>
    <name evidence="6" type="ORF">MOBT1_001087</name>
</gene>
<dbReference type="PANTHER" id="PTHR44051:SF9">
    <property type="entry name" value="GLUTATHIONE S-TRANSFERASE 1"/>
    <property type="match status" value="1"/>
</dbReference>
<proteinExistence type="inferred from homology"/>
<dbReference type="Proteomes" id="UP001214603">
    <property type="component" value="Chromosome 2"/>
</dbReference>
<dbReference type="Pfam" id="PF02798">
    <property type="entry name" value="GST_N"/>
    <property type="match status" value="1"/>
</dbReference>
<dbReference type="InterPro" id="IPR036282">
    <property type="entry name" value="Glutathione-S-Trfase_C_sf"/>
</dbReference>
<evidence type="ECO:0000256" key="4">
    <source>
        <dbReference type="ARBA" id="ARBA00047960"/>
    </source>
</evidence>
<organism evidence="6 7">
    <name type="scientific">Malassezia obtusa</name>
    <dbReference type="NCBI Taxonomy" id="76774"/>
    <lineage>
        <taxon>Eukaryota</taxon>
        <taxon>Fungi</taxon>
        <taxon>Dikarya</taxon>
        <taxon>Basidiomycota</taxon>
        <taxon>Ustilaginomycotina</taxon>
        <taxon>Malasseziomycetes</taxon>
        <taxon>Malasseziales</taxon>
        <taxon>Malasseziaceae</taxon>
        <taxon>Malassezia</taxon>
    </lineage>
</organism>
<dbReference type="InterPro" id="IPR040079">
    <property type="entry name" value="Glutathione_S-Trfase"/>
</dbReference>
<evidence type="ECO:0000259" key="5">
    <source>
        <dbReference type="PROSITE" id="PS50404"/>
    </source>
</evidence>
<dbReference type="PROSITE" id="PS50404">
    <property type="entry name" value="GST_NTER"/>
    <property type="match status" value="1"/>
</dbReference>
<evidence type="ECO:0000313" key="6">
    <source>
        <dbReference type="EMBL" id="WFD02405.1"/>
    </source>
</evidence>
<dbReference type="PANTHER" id="PTHR44051">
    <property type="entry name" value="GLUTATHIONE S-TRANSFERASE-RELATED"/>
    <property type="match status" value="1"/>
</dbReference>
<dbReference type="AlphaFoldDB" id="A0AAF0IRB8"/>
<feature type="domain" description="GST N-terminal" evidence="5">
    <location>
        <begin position="1"/>
        <end position="82"/>
    </location>
</feature>
<sequence length="232" mass="26546">MIIVHHLNNSRSQRILWILEELGIQYEIKHYQRGKDQLAPKELRDVHPLGKSPVITDTERNEVVAESGVIIDYLIKYYGKGRGVPKPEDADADNFWKQFSEASIMPTLVMKLVFIIIPTQAPFFVRPIVNIITSQVQQRFTDPDVKRKTKFIADELEKRSKDGRAWFAGGDSSGEPTAADYQMLFPLEALTSGRVDTGIVPQSIKNWVEWVHARPAYRRAYEKGGPYDYAKL</sequence>
<name>A0AAF0IRB8_9BASI</name>
<dbReference type="GO" id="GO:0004364">
    <property type="term" value="F:glutathione transferase activity"/>
    <property type="evidence" value="ECO:0007669"/>
    <property type="project" value="UniProtKB-EC"/>
</dbReference>
<keyword evidence="3 6" id="KW-0808">Transferase</keyword>
<dbReference type="Gene3D" id="1.20.1050.10">
    <property type="match status" value="1"/>
</dbReference>
<evidence type="ECO:0000256" key="1">
    <source>
        <dbReference type="ARBA" id="ARBA00007409"/>
    </source>
</evidence>
<dbReference type="Gene3D" id="3.40.30.10">
    <property type="entry name" value="Glutaredoxin"/>
    <property type="match status" value="1"/>
</dbReference>
<dbReference type="InterPro" id="IPR036249">
    <property type="entry name" value="Thioredoxin-like_sf"/>
</dbReference>
<evidence type="ECO:0000313" key="7">
    <source>
        <dbReference type="Proteomes" id="UP001214603"/>
    </source>
</evidence>